<accession>A0A9J5VXH6</accession>
<reference evidence="1" key="1">
    <citation type="submission" date="2020-09" db="EMBL/GenBank/DDBJ databases">
        <title>De no assembly of potato wild relative species, Solanum commersonii.</title>
        <authorList>
            <person name="Cho K."/>
        </authorList>
    </citation>
    <scope>NUCLEOTIDE SEQUENCE</scope>
    <source>
        <strain evidence="1">LZ3.2</strain>
        <tissue evidence="1">Leaf</tissue>
    </source>
</reference>
<dbReference type="Proteomes" id="UP000824120">
    <property type="component" value="Unassembled WGS sequence"/>
</dbReference>
<protein>
    <submittedName>
        <fullName evidence="1">Uncharacterized protein</fullName>
    </submittedName>
</protein>
<gene>
    <name evidence="1" type="ORF">H5410_065094</name>
</gene>
<keyword evidence="2" id="KW-1185">Reference proteome</keyword>
<comment type="caution">
    <text evidence="1">The sequence shown here is derived from an EMBL/GenBank/DDBJ whole genome shotgun (WGS) entry which is preliminary data.</text>
</comment>
<dbReference type="EMBL" id="JACXVP010000432">
    <property type="protein sequence ID" value="KAG5567889.1"/>
    <property type="molecule type" value="Genomic_DNA"/>
</dbReference>
<organism evidence="1 2">
    <name type="scientific">Solanum commersonii</name>
    <name type="common">Commerson's wild potato</name>
    <name type="synonym">Commerson's nightshade</name>
    <dbReference type="NCBI Taxonomy" id="4109"/>
    <lineage>
        <taxon>Eukaryota</taxon>
        <taxon>Viridiplantae</taxon>
        <taxon>Streptophyta</taxon>
        <taxon>Embryophyta</taxon>
        <taxon>Tracheophyta</taxon>
        <taxon>Spermatophyta</taxon>
        <taxon>Magnoliopsida</taxon>
        <taxon>eudicotyledons</taxon>
        <taxon>Gunneridae</taxon>
        <taxon>Pentapetalae</taxon>
        <taxon>asterids</taxon>
        <taxon>lamiids</taxon>
        <taxon>Solanales</taxon>
        <taxon>Solanaceae</taxon>
        <taxon>Solanoideae</taxon>
        <taxon>Solaneae</taxon>
        <taxon>Solanum</taxon>
    </lineage>
</organism>
<name>A0A9J5VXH6_SOLCO</name>
<proteinExistence type="predicted"/>
<sequence>MIKASYATEDEQPSHLVRFNKIRMMLANVMVILVTANMMNFTKLLKEVTDNTLREKIIQLVHGKTSSSTSIPSDKRLKMILITRSLLLVQEFIIDSLLNKPWLFVIPLFDDLKGEIEHLKEEIKFLKQNHIIYDHRLTFQLSANSKRKIRLIMNLSAGRKYS</sequence>
<dbReference type="AlphaFoldDB" id="A0A9J5VXH6"/>
<evidence type="ECO:0000313" key="2">
    <source>
        <dbReference type="Proteomes" id="UP000824120"/>
    </source>
</evidence>
<evidence type="ECO:0000313" key="1">
    <source>
        <dbReference type="EMBL" id="KAG5567889.1"/>
    </source>
</evidence>